<dbReference type="EMBL" id="ML977323">
    <property type="protein sequence ID" value="KAF2115157.1"/>
    <property type="molecule type" value="Genomic_DNA"/>
</dbReference>
<sequence>MTEKPVPRGLLFDVFGTVVDWRSTVTRALEQTAHKALNDSTKSLATSVRLRASELLVADWGTFAQQWRNTYKVFCKSIAADPSLPWKTVDEHHLAALNDLIAEWKLEGLWTPDEIKTLSLIWHHLDPWPDSSDGIKALNTLFSTATLSNGNISLLEDLKKHGHLPFTHIFSAELFGSYKPNSRVYLGAVEKLGLEPNEVALVAAHLNDLQAAKSNGLQAIYVERPQEEDWDTEQVEKVRTSGWVDLWVKQDEKGFLTVAEKLGVQIVQDPNSTKSRAEDLEMYEV</sequence>
<dbReference type="PANTHER" id="PTHR43316:SF3">
    <property type="entry name" value="HALOACID DEHALOGENASE, TYPE II (AFU_ORTHOLOGUE AFUA_2G07750)-RELATED"/>
    <property type="match status" value="1"/>
</dbReference>
<dbReference type="InterPro" id="IPR006328">
    <property type="entry name" value="2-HAD"/>
</dbReference>
<comment type="similarity">
    <text evidence="1">Belongs to the HAD-like hydrolase superfamily. S-2-haloalkanoic acid dehalogenase family.</text>
</comment>
<dbReference type="InterPro" id="IPR006439">
    <property type="entry name" value="HAD-SF_hydro_IA"/>
</dbReference>
<dbReference type="NCBIfam" id="TIGR01428">
    <property type="entry name" value="HAD_type_II"/>
    <property type="match status" value="1"/>
</dbReference>
<name>A0A6A5Z8V4_9PLEO</name>
<dbReference type="Gene3D" id="3.40.50.1000">
    <property type="entry name" value="HAD superfamily/HAD-like"/>
    <property type="match status" value="1"/>
</dbReference>
<dbReference type="OrthoDB" id="40579at2759"/>
<dbReference type="Pfam" id="PF00702">
    <property type="entry name" value="Hydrolase"/>
    <property type="match status" value="1"/>
</dbReference>
<evidence type="ECO:0000256" key="1">
    <source>
        <dbReference type="ARBA" id="ARBA00008106"/>
    </source>
</evidence>
<evidence type="ECO:0000313" key="3">
    <source>
        <dbReference type="EMBL" id="KAF2115157.1"/>
    </source>
</evidence>
<dbReference type="SFLD" id="SFLDS00003">
    <property type="entry name" value="Haloacid_Dehalogenase"/>
    <property type="match status" value="1"/>
</dbReference>
<dbReference type="AlphaFoldDB" id="A0A6A5Z8V4"/>
<dbReference type="InterPro" id="IPR051540">
    <property type="entry name" value="S-2-haloacid_dehalogenase"/>
</dbReference>
<protein>
    <submittedName>
        <fullName evidence="3">HAD-like domain-containing protein</fullName>
    </submittedName>
</protein>
<dbReference type="SFLD" id="SFLDG01129">
    <property type="entry name" value="C1.5:_HAD__Beta-PGM__Phosphata"/>
    <property type="match status" value="1"/>
</dbReference>
<dbReference type="InterPro" id="IPR023214">
    <property type="entry name" value="HAD_sf"/>
</dbReference>
<dbReference type="PRINTS" id="PR00413">
    <property type="entry name" value="HADHALOGNASE"/>
</dbReference>
<evidence type="ECO:0000256" key="2">
    <source>
        <dbReference type="ARBA" id="ARBA00022801"/>
    </source>
</evidence>
<reference evidence="3" key="1">
    <citation type="journal article" date="2020" name="Stud. Mycol.">
        <title>101 Dothideomycetes genomes: a test case for predicting lifestyles and emergence of pathogens.</title>
        <authorList>
            <person name="Haridas S."/>
            <person name="Albert R."/>
            <person name="Binder M."/>
            <person name="Bloem J."/>
            <person name="Labutti K."/>
            <person name="Salamov A."/>
            <person name="Andreopoulos B."/>
            <person name="Baker S."/>
            <person name="Barry K."/>
            <person name="Bills G."/>
            <person name="Bluhm B."/>
            <person name="Cannon C."/>
            <person name="Castanera R."/>
            <person name="Culley D."/>
            <person name="Daum C."/>
            <person name="Ezra D."/>
            <person name="Gonzalez J."/>
            <person name="Henrissat B."/>
            <person name="Kuo A."/>
            <person name="Liang C."/>
            <person name="Lipzen A."/>
            <person name="Lutzoni F."/>
            <person name="Magnuson J."/>
            <person name="Mondo S."/>
            <person name="Nolan M."/>
            <person name="Ohm R."/>
            <person name="Pangilinan J."/>
            <person name="Park H.-J."/>
            <person name="Ramirez L."/>
            <person name="Alfaro M."/>
            <person name="Sun H."/>
            <person name="Tritt A."/>
            <person name="Yoshinaga Y."/>
            <person name="Zwiers L.-H."/>
            <person name="Turgeon B."/>
            <person name="Goodwin S."/>
            <person name="Spatafora J."/>
            <person name="Crous P."/>
            <person name="Grigoriev I."/>
        </authorList>
    </citation>
    <scope>NUCLEOTIDE SEQUENCE</scope>
    <source>
        <strain evidence="3">CBS 627.86</strain>
    </source>
</reference>
<dbReference type="SUPFAM" id="SSF56784">
    <property type="entry name" value="HAD-like"/>
    <property type="match status" value="1"/>
</dbReference>
<keyword evidence="4" id="KW-1185">Reference proteome</keyword>
<evidence type="ECO:0000313" key="4">
    <source>
        <dbReference type="Proteomes" id="UP000799770"/>
    </source>
</evidence>
<dbReference type="Proteomes" id="UP000799770">
    <property type="component" value="Unassembled WGS sequence"/>
</dbReference>
<proteinExistence type="inferred from homology"/>
<dbReference type="GO" id="GO:0019120">
    <property type="term" value="F:hydrolase activity, acting on acid halide bonds, in C-halide compounds"/>
    <property type="evidence" value="ECO:0007669"/>
    <property type="project" value="InterPro"/>
</dbReference>
<dbReference type="PANTHER" id="PTHR43316">
    <property type="entry name" value="HYDROLASE, HALOACID DELAHOGENASE-RELATED"/>
    <property type="match status" value="1"/>
</dbReference>
<organism evidence="3 4">
    <name type="scientific">Lophiotrema nucula</name>
    <dbReference type="NCBI Taxonomy" id="690887"/>
    <lineage>
        <taxon>Eukaryota</taxon>
        <taxon>Fungi</taxon>
        <taxon>Dikarya</taxon>
        <taxon>Ascomycota</taxon>
        <taxon>Pezizomycotina</taxon>
        <taxon>Dothideomycetes</taxon>
        <taxon>Pleosporomycetidae</taxon>
        <taxon>Pleosporales</taxon>
        <taxon>Lophiotremataceae</taxon>
        <taxon>Lophiotrema</taxon>
    </lineage>
</organism>
<dbReference type="InterPro" id="IPR036412">
    <property type="entry name" value="HAD-like_sf"/>
</dbReference>
<accession>A0A6A5Z8V4</accession>
<dbReference type="Gene3D" id="1.10.150.240">
    <property type="entry name" value="Putative phosphatase, domain 2"/>
    <property type="match status" value="1"/>
</dbReference>
<dbReference type="InterPro" id="IPR023198">
    <property type="entry name" value="PGP-like_dom2"/>
</dbReference>
<dbReference type="NCBIfam" id="TIGR01493">
    <property type="entry name" value="HAD-SF-IA-v2"/>
    <property type="match status" value="1"/>
</dbReference>
<dbReference type="GO" id="GO:0016791">
    <property type="term" value="F:phosphatase activity"/>
    <property type="evidence" value="ECO:0007669"/>
    <property type="project" value="UniProtKB-ARBA"/>
</dbReference>
<gene>
    <name evidence="3" type="ORF">BDV96DRAFT_62530</name>
</gene>
<keyword evidence="2" id="KW-0378">Hydrolase</keyword>